<dbReference type="SMART" id="SM01173">
    <property type="entry name" value="DUF4187"/>
    <property type="match status" value="1"/>
</dbReference>
<dbReference type="RefSeq" id="XP_022657859.1">
    <property type="nucleotide sequence ID" value="XM_022802124.1"/>
</dbReference>
<dbReference type="RefSeq" id="XP_022657862.1">
    <property type="nucleotide sequence ID" value="XM_022802127.1"/>
</dbReference>
<dbReference type="PANTHER" id="PTHR21032">
    <property type="entry name" value="G PATCH DOMAIN-CONTAINING PROTEIN 11"/>
    <property type="match status" value="1"/>
</dbReference>
<dbReference type="EnsemblMetazoa" id="XM_022802122">
    <property type="protein sequence ID" value="XP_022657857"/>
    <property type="gene ID" value="LOC111248961"/>
</dbReference>
<proteinExistence type="inferred from homology"/>
<dbReference type="AlphaFoldDB" id="A0A7M7K9U0"/>
<evidence type="ECO:0000256" key="3">
    <source>
        <dbReference type="ARBA" id="ARBA00030688"/>
    </source>
</evidence>
<comment type="similarity">
    <text evidence="1">Belongs to the GPATCH11 family.</text>
</comment>
<dbReference type="Proteomes" id="UP000594260">
    <property type="component" value="Unplaced"/>
</dbReference>
<dbReference type="EnsemblMetazoa" id="XM_022802131">
    <property type="protein sequence ID" value="XP_022657866"/>
    <property type="gene ID" value="LOC111248961"/>
</dbReference>
<organism evidence="6 7">
    <name type="scientific">Varroa destructor</name>
    <name type="common">Honeybee mite</name>
    <dbReference type="NCBI Taxonomy" id="109461"/>
    <lineage>
        <taxon>Eukaryota</taxon>
        <taxon>Metazoa</taxon>
        <taxon>Ecdysozoa</taxon>
        <taxon>Arthropoda</taxon>
        <taxon>Chelicerata</taxon>
        <taxon>Arachnida</taxon>
        <taxon>Acari</taxon>
        <taxon>Parasitiformes</taxon>
        <taxon>Mesostigmata</taxon>
        <taxon>Gamasina</taxon>
        <taxon>Dermanyssoidea</taxon>
        <taxon>Varroidae</taxon>
        <taxon>Varroa</taxon>
    </lineage>
</organism>
<dbReference type="FunCoup" id="A0A7M7K9U0">
    <property type="interactions" value="257"/>
</dbReference>
<name>A0A7M7K9U0_VARDE</name>
<feature type="region of interest" description="Disordered" evidence="4">
    <location>
        <begin position="95"/>
        <end position="117"/>
    </location>
</feature>
<dbReference type="EnsemblMetazoa" id="XM_022802127">
    <property type="protein sequence ID" value="XP_022657862"/>
    <property type="gene ID" value="LOC111248961"/>
</dbReference>
<dbReference type="RefSeq" id="XP_022657861.1">
    <property type="nucleotide sequence ID" value="XM_022802126.1"/>
</dbReference>
<dbReference type="EnsemblMetazoa" id="XM_022802129">
    <property type="protein sequence ID" value="XP_022657864"/>
    <property type="gene ID" value="LOC111248961"/>
</dbReference>
<dbReference type="InParanoid" id="A0A7M7K9U0"/>
<dbReference type="RefSeq" id="XP_022657866.1">
    <property type="nucleotide sequence ID" value="XM_022802131.1"/>
</dbReference>
<dbReference type="RefSeq" id="XP_022657864.1">
    <property type="nucleotide sequence ID" value="XM_022802129.1"/>
</dbReference>
<sequence>MAEDSSPDEDYMSDKLLVQAEQVARVGLPLKKTEKHEIEMVKRKAERDAIARTKKRHILEEEQRNTGLKKSISASNKGFALLAAMGFKPGMTLGKTKVTTSDSPTDSGVSETSASSTGPLIEPLALILKKDGRGGLGLAADKEEKAKERLKAYVKKGTEKTNPHILMNDFRKKKCDDFKLKAVRNDLARSRRACRQMDLENGLMQPENKLFWPPVEPADDENASSNDDRCGENDLHEDEVILHDLTKYLRIKYFYCVWCGCRYQDGEDLTDCPGDSREFHDDG</sequence>
<dbReference type="RefSeq" id="XP_022657863.1">
    <property type="nucleotide sequence ID" value="XM_022802128.1"/>
</dbReference>
<dbReference type="EnsemblMetazoa" id="XM_022802123">
    <property type="protein sequence ID" value="XP_022657858"/>
    <property type="gene ID" value="LOC111248961"/>
</dbReference>
<dbReference type="Pfam" id="PF01585">
    <property type="entry name" value="G-patch"/>
    <property type="match status" value="1"/>
</dbReference>
<dbReference type="EnsemblMetazoa" id="XM_022802125">
    <property type="protein sequence ID" value="XP_022657860"/>
    <property type="gene ID" value="LOC111248961"/>
</dbReference>
<dbReference type="EnsemblMetazoa" id="XM_022802124">
    <property type="protein sequence ID" value="XP_022657859"/>
    <property type="gene ID" value="LOC111248961"/>
</dbReference>
<dbReference type="RefSeq" id="XP_022657858.1">
    <property type="nucleotide sequence ID" value="XM_022802123.1"/>
</dbReference>
<dbReference type="OrthoDB" id="786951at2759"/>
<feature type="domain" description="G-patch" evidence="5">
    <location>
        <begin position="74"/>
        <end position="141"/>
    </location>
</feature>
<reference evidence="6" key="1">
    <citation type="submission" date="2021-01" db="UniProtKB">
        <authorList>
            <consortium name="EnsemblMetazoa"/>
        </authorList>
    </citation>
    <scope>IDENTIFICATION</scope>
</reference>
<dbReference type="OMA" id="DYMNMVI"/>
<dbReference type="KEGG" id="vde:111248961"/>
<evidence type="ECO:0000256" key="4">
    <source>
        <dbReference type="SAM" id="MobiDB-lite"/>
    </source>
</evidence>
<dbReference type="EnsemblMetazoa" id="XM_022802126">
    <property type="protein sequence ID" value="XP_022657861"/>
    <property type="gene ID" value="LOC111248961"/>
</dbReference>
<dbReference type="RefSeq" id="XP_022657860.1">
    <property type="nucleotide sequence ID" value="XM_022802125.1"/>
</dbReference>
<dbReference type="EnsemblMetazoa" id="XM_022802128">
    <property type="protein sequence ID" value="XP_022657863"/>
    <property type="gene ID" value="LOC111248961"/>
</dbReference>
<evidence type="ECO:0000313" key="7">
    <source>
        <dbReference type="Proteomes" id="UP000594260"/>
    </source>
</evidence>
<dbReference type="SMART" id="SM00443">
    <property type="entry name" value="G_patch"/>
    <property type="match status" value="1"/>
</dbReference>
<evidence type="ECO:0000256" key="1">
    <source>
        <dbReference type="ARBA" id="ARBA00007140"/>
    </source>
</evidence>
<dbReference type="InterPro" id="IPR000467">
    <property type="entry name" value="G_patch_dom"/>
</dbReference>
<keyword evidence="7" id="KW-1185">Reference proteome</keyword>
<dbReference type="InterPro" id="IPR039249">
    <property type="entry name" value="GPATCH11"/>
</dbReference>
<dbReference type="PANTHER" id="PTHR21032:SF0">
    <property type="entry name" value="G PATCH DOMAIN-CONTAINING PROTEIN 11"/>
    <property type="match status" value="1"/>
</dbReference>
<evidence type="ECO:0000256" key="2">
    <source>
        <dbReference type="ARBA" id="ARBA00021978"/>
    </source>
</evidence>
<dbReference type="GeneID" id="111248961"/>
<feature type="compositionally biased region" description="Polar residues" evidence="4">
    <location>
        <begin position="97"/>
        <end position="117"/>
    </location>
</feature>
<dbReference type="GO" id="GO:0000776">
    <property type="term" value="C:kinetochore"/>
    <property type="evidence" value="ECO:0007669"/>
    <property type="project" value="TreeGrafter"/>
</dbReference>
<dbReference type="GO" id="GO:0003676">
    <property type="term" value="F:nucleic acid binding"/>
    <property type="evidence" value="ECO:0007669"/>
    <property type="project" value="InterPro"/>
</dbReference>
<accession>A0A7M7K9U0</accession>
<dbReference type="PROSITE" id="PS50174">
    <property type="entry name" value="G_PATCH"/>
    <property type="match status" value="1"/>
</dbReference>
<evidence type="ECO:0000313" key="6">
    <source>
        <dbReference type="EnsemblMetazoa" id="XP_022657862"/>
    </source>
</evidence>
<dbReference type="Pfam" id="PF13821">
    <property type="entry name" value="DUF4187"/>
    <property type="match status" value="1"/>
</dbReference>
<dbReference type="RefSeq" id="XP_022657857.1">
    <property type="nucleotide sequence ID" value="XM_022802122.1"/>
</dbReference>
<evidence type="ECO:0000259" key="5">
    <source>
        <dbReference type="PROSITE" id="PS50174"/>
    </source>
</evidence>
<dbReference type="InterPro" id="IPR025239">
    <property type="entry name" value="DUF4187"/>
</dbReference>
<protein>
    <recommendedName>
        <fullName evidence="2">G patch domain-containing protein 11</fullName>
    </recommendedName>
    <alternativeName>
        <fullName evidence="3">Coiled-coil domain-containing protein 75</fullName>
    </alternativeName>
</protein>